<evidence type="ECO:0000256" key="1">
    <source>
        <dbReference type="SAM" id="MobiDB-lite"/>
    </source>
</evidence>
<feature type="compositionally biased region" description="Polar residues" evidence="1">
    <location>
        <begin position="1"/>
        <end position="23"/>
    </location>
</feature>
<proteinExistence type="predicted"/>
<dbReference type="EMBL" id="BKCJ010491239">
    <property type="protein sequence ID" value="GFA80468.1"/>
    <property type="molecule type" value="Genomic_DNA"/>
</dbReference>
<gene>
    <name evidence="2" type="ORF">Tci_652440</name>
</gene>
<sequence>MVTSMPTVQTHARLQANSVSHSPPVSGKVKEKADVTLKCKVSWMLLLHPALEEKLFKKKTDEERDLTGEHCDVVHKNPMK</sequence>
<reference evidence="2" key="1">
    <citation type="journal article" date="2019" name="Sci. Rep.">
        <title>Draft genome of Tanacetum cinerariifolium, the natural source of mosquito coil.</title>
        <authorList>
            <person name="Yamashiro T."/>
            <person name="Shiraishi A."/>
            <person name="Satake H."/>
            <person name="Nakayama K."/>
        </authorList>
    </citation>
    <scope>NUCLEOTIDE SEQUENCE</scope>
</reference>
<evidence type="ECO:0000313" key="2">
    <source>
        <dbReference type="EMBL" id="GFA80468.1"/>
    </source>
</evidence>
<organism evidence="2">
    <name type="scientific">Tanacetum cinerariifolium</name>
    <name type="common">Dalmatian daisy</name>
    <name type="synonym">Chrysanthemum cinerariifolium</name>
    <dbReference type="NCBI Taxonomy" id="118510"/>
    <lineage>
        <taxon>Eukaryota</taxon>
        <taxon>Viridiplantae</taxon>
        <taxon>Streptophyta</taxon>
        <taxon>Embryophyta</taxon>
        <taxon>Tracheophyta</taxon>
        <taxon>Spermatophyta</taxon>
        <taxon>Magnoliopsida</taxon>
        <taxon>eudicotyledons</taxon>
        <taxon>Gunneridae</taxon>
        <taxon>Pentapetalae</taxon>
        <taxon>asterids</taxon>
        <taxon>campanulids</taxon>
        <taxon>Asterales</taxon>
        <taxon>Asteraceae</taxon>
        <taxon>Asteroideae</taxon>
        <taxon>Anthemideae</taxon>
        <taxon>Anthemidinae</taxon>
        <taxon>Tanacetum</taxon>
    </lineage>
</organism>
<protein>
    <submittedName>
        <fullName evidence="2">Uncharacterized protein</fullName>
    </submittedName>
</protein>
<name>A0A699K9N1_TANCI</name>
<dbReference type="AlphaFoldDB" id="A0A699K9N1"/>
<accession>A0A699K9N1</accession>
<comment type="caution">
    <text evidence="2">The sequence shown here is derived from an EMBL/GenBank/DDBJ whole genome shotgun (WGS) entry which is preliminary data.</text>
</comment>
<feature type="region of interest" description="Disordered" evidence="1">
    <location>
        <begin position="1"/>
        <end position="29"/>
    </location>
</feature>